<evidence type="ECO:0000313" key="13">
    <source>
        <dbReference type="EMBL" id="VVT50213.1"/>
    </source>
</evidence>
<dbReference type="PROSITE" id="PS00141">
    <property type="entry name" value="ASP_PROTEASE"/>
    <property type="match status" value="1"/>
</dbReference>
<keyword evidence="3" id="KW-0165">Cleavage on pair of basic residues</keyword>
<feature type="active site" evidence="9">
    <location>
        <position position="285"/>
    </location>
</feature>
<dbReference type="PANTHER" id="PTHR47965:SF12">
    <property type="entry name" value="ASPARTIC PROTEINASE 3-RELATED"/>
    <property type="match status" value="1"/>
</dbReference>
<comment type="similarity">
    <text evidence="1 10">Belongs to the peptidase A1 family.</text>
</comment>
<dbReference type="GO" id="GO:0004190">
    <property type="term" value="F:aspartic-type endopeptidase activity"/>
    <property type="evidence" value="ECO:0007669"/>
    <property type="project" value="UniProtKB-KW"/>
</dbReference>
<keyword evidence="8" id="KW-0325">Glycoprotein</keyword>
<dbReference type="PRINTS" id="PR00792">
    <property type="entry name" value="PEPSIN"/>
</dbReference>
<dbReference type="InterPro" id="IPR033876">
    <property type="entry name" value="SAP-like"/>
</dbReference>
<dbReference type="GO" id="GO:0006508">
    <property type="term" value="P:proteolysis"/>
    <property type="evidence" value="ECO:0007669"/>
    <property type="project" value="UniProtKB-KW"/>
</dbReference>
<evidence type="ECO:0000256" key="5">
    <source>
        <dbReference type="ARBA" id="ARBA00022750"/>
    </source>
</evidence>
<feature type="domain" description="Peptidase A1" evidence="12">
    <location>
        <begin position="87"/>
        <end position="400"/>
    </location>
</feature>
<evidence type="ECO:0000313" key="14">
    <source>
        <dbReference type="Proteomes" id="UP000398389"/>
    </source>
</evidence>
<dbReference type="GeneID" id="43581475"/>
<dbReference type="InterPro" id="IPR021109">
    <property type="entry name" value="Peptidase_aspartic_dom_sf"/>
</dbReference>
<gene>
    <name evidence="13" type="ORF">SAPINGB_P002657</name>
</gene>
<dbReference type="GO" id="GO:0031505">
    <property type="term" value="P:fungal-type cell wall organization"/>
    <property type="evidence" value="ECO:0007669"/>
    <property type="project" value="TreeGrafter"/>
</dbReference>
<proteinExistence type="inferred from homology"/>
<evidence type="ECO:0000256" key="11">
    <source>
        <dbReference type="SAM" id="SignalP"/>
    </source>
</evidence>
<dbReference type="SUPFAM" id="SSF50630">
    <property type="entry name" value="Acid proteases"/>
    <property type="match status" value="1"/>
</dbReference>
<sequence length="427" mass="46372">MKLSSGLAAAAFFGLALSAPAHRPKFMRSRENSAGMLSLDVTRRETPVSVSTLKAAMLAQMNADIGNKSSLDDSLFTVDLMNQITHYSVNIGIGTNNKQYPLLIDTGSSDFWVSNSTDIVDIPYDYASDKSKTLTTKPFHIDYVKGSMDGFWAKNTMYFGSRIDDVDYAIVHKGVDSPKIRQSSGILGTSYSYRGNKNLPELLAYQGLINKNAYSLSLANFNGSNGNLLFGGVDHSKYTGDLVTVPRADFENSRLKTLSAKLTSLNIDGKSYTINGDKGIVAPLDTGTTLSYLPSDIYNQLASAFGVNSVNTLVYGAPCFDVSKYGDKEVTFNFTGALIKVKGSDLALDFKDYTGVDQGNMNIFGIWSNTYTRGYNILGDTFLRSAYIVYDLDGNTISLAQANRNPGAPDIEVIYDDIPGAISVSEL</sequence>
<keyword evidence="14" id="KW-1185">Reference proteome</keyword>
<organism evidence="13 14">
    <name type="scientific">Magnusiomyces paraingens</name>
    <dbReference type="NCBI Taxonomy" id="2606893"/>
    <lineage>
        <taxon>Eukaryota</taxon>
        <taxon>Fungi</taxon>
        <taxon>Dikarya</taxon>
        <taxon>Ascomycota</taxon>
        <taxon>Saccharomycotina</taxon>
        <taxon>Dipodascomycetes</taxon>
        <taxon>Dipodascales</taxon>
        <taxon>Dipodascaceae</taxon>
        <taxon>Magnusiomyces</taxon>
    </lineage>
</organism>
<dbReference type="PANTHER" id="PTHR47965">
    <property type="entry name" value="ASPARTYL PROTEASE-RELATED"/>
    <property type="match status" value="1"/>
</dbReference>
<evidence type="ECO:0000256" key="2">
    <source>
        <dbReference type="ARBA" id="ARBA00022670"/>
    </source>
</evidence>
<dbReference type="GO" id="GO:0009277">
    <property type="term" value="C:fungal-type cell wall"/>
    <property type="evidence" value="ECO:0007669"/>
    <property type="project" value="TreeGrafter"/>
</dbReference>
<keyword evidence="5 10" id="KW-0064">Aspartyl protease</keyword>
<reference evidence="13 14" key="1">
    <citation type="submission" date="2019-09" db="EMBL/GenBank/DDBJ databases">
        <authorList>
            <person name="Brejova B."/>
        </authorList>
    </citation>
    <scope>NUCLEOTIDE SEQUENCE [LARGE SCALE GENOMIC DNA]</scope>
</reference>
<evidence type="ECO:0000256" key="10">
    <source>
        <dbReference type="RuleBase" id="RU000454"/>
    </source>
</evidence>
<keyword evidence="7" id="KW-0865">Zymogen</keyword>
<dbReference type="CDD" id="cd05474">
    <property type="entry name" value="SAP_like"/>
    <property type="match status" value="1"/>
</dbReference>
<keyword evidence="2 10" id="KW-0645">Protease</keyword>
<evidence type="ECO:0000256" key="4">
    <source>
        <dbReference type="ARBA" id="ARBA00022729"/>
    </source>
</evidence>
<dbReference type="Pfam" id="PF00026">
    <property type="entry name" value="Asp"/>
    <property type="match status" value="1"/>
</dbReference>
<keyword evidence="4 11" id="KW-0732">Signal</keyword>
<evidence type="ECO:0000256" key="9">
    <source>
        <dbReference type="PIRSR" id="PIRSR601461-1"/>
    </source>
</evidence>
<dbReference type="InterPro" id="IPR001461">
    <property type="entry name" value="Aspartic_peptidase_A1"/>
</dbReference>
<evidence type="ECO:0000256" key="7">
    <source>
        <dbReference type="ARBA" id="ARBA00023145"/>
    </source>
</evidence>
<evidence type="ECO:0000256" key="6">
    <source>
        <dbReference type="ARBA" id="ARBA00022801"/>
    </source>
</evidence>
<dbReference type="GO" id="GO:0005576">
    <property type="term" value="C:extracellular region"/>
    <property type="evidence" value="ECO:0007669"/>
    <property type="project" value="TreeGrafter"/>
</dbReference>
<keyword evidence="6 10" id="KW-0378">Hydrolase</keyword>
<dbReference type="RefSeq" id="XP_031853266.1">
    <property type="nucleotide sequence ID" value="XM_031997375.1"/>
</dbReference>
<feature type="signal peptide" evidence="11">
    <location>
        <begin position="1"/>
        <end position="18"/>
    </location>
</feature>
<dbReference type="AlphaFoldDB" id="A0A5E8BF13"/>
<dbReference type="EMBL" id="CABVLU010000002">
    <property type="protein sequence ID" value="VVT50213.1"/>
    <property type="molecule type" value="Genomic_DNA"/>
</dbReference>
<evidence type="ECO:0000256" key="1">
    <source>
        <dbReference type="ARBA" id="ARBA00007447"/>
    </source>
</evidence>
<protein>
    <recommendedName>
        <fullName evidence="12">Peptidase A1 domain-containing protein</fullName>
    </recommendedName>
</protein>
<dbReference type="Gene3D" id="2.40.70.10">
    <property type="entry name" value="Acid Proteases"/>
    <property type="match status" value="2"/>
</dbReference>
<name>A0A5E8BF13_9ASCO</name>
<dbReference type="Proteomes" id="UP000398389">
    <property type="component" value="Unassembled WGS sequence"/>
</dbReference>
<feature type="active site" evidence="9">
    <location>
        <position position="105"/>
    </location>
</feature>
<accession>A0A5E8BF13</accession>
<evidence type="ECO:0000256" key="3">
    <source>
        <dbReference type="ARBA" id="ARBA00022685"/>
    </source>
</evidence>
<dbReference type="OrthoDB" id="771136at2759"/>
<dbReference type="PROSITE" id="PS51767">
    <property type="entry name" value="PEPTIDASE_A1"/>
    <property type="match status" value="1"/>
</dbReference>
<feature type="chain" id="PRO_5023141340" description="Peptidase A1 domain-containing protein" evidence="11">
    <location>
        <begin position="19"/>
        <end position="427"/>
    </location>
</feature>
<dbReference type="InterPro" id="IPR001969">
    <property type="entry name" value="Aspartic_peptidase_AS"/>
</dbReference>
<evidence type="ECO:0000256" key="8">
    <source>
        <dbReference type="ARBA" id="ARBA00023180"/>
    </source>
</evidence>
<evidence type="ECO:0000259" key="12">
    <source>
        <dbReference type="PROSITE" id="PS51767"/>
    </source>
</evidence>
<dbReference type="InterPro" id="IPR033121">
    <property type="entry name" value="PEPTIDASE_A1"/>
</dbReference>